<name>A0AAU9DVM5_9FUSO</name>
<dbReference type="RefSeq" id="WP_307905198.1">
    <property type="nucleotide sequence ID" value="NZ_AP027059.1"/>
</dbReference>
<dbReference type="EMBL" id="AP027059">
    <property type="protein sequence ID" value="BDU50266.1"/>
    <property type="molecule type" value="Genomic_DNA"/>
</dbReference>
<organism evidence="1 2">
    <name type="scientific">Haliovirga abyssi</name>
    <dbReference type="NCBI Taxonomy" id="2996794"/>
    <lineage>
        <taxon>Bacteria</taxon>
        <taxon>Fusobacteriati</taxon>
        <taxon>Fusobacteriota</taxon>
        <taxon>Fusobacteriia</taxon>
        <taxon>Fusobacteriales</taxon>
        <taxon>Haliovirgaceae</taxon>
        <taxon>Haliovirga</taxon>
    </lineage>
</organism>
<reference evidence="1 2" key="1">
    <citation type="submission" date="2022-11" db="EMBL/GenBank/DDBJ databases">
        <title>Haliovirga abyssi gen. nov., sp. nov., a mesophilic fermentative bacterium isolated from the Iheya North hydrothermal field and the proposal of Haliovirgaceae fam. nov.</title>
        <authorList>
            <person name="Miyazaki U."/>
            <person name="Tame A."/>
            <person name="Miyazaki J."/>
            <person name="Takai K."/>
            <person name="Sawayama S."/>
            <person name="Kitajima M."/>
            <person name="Okamoto A."/>
            <person name="Nakagawa S."/>
        </authorList>
    </citation>
    <scope>NUCLEOTIDE SEQUENCE [LARGE SCALE GENOMIC DNA]</scope>
    <source>
        <strain evidence="1 2">IC12</strain>
    </source>
</reference>
<proteinExistence type="predicted"/>
<accession>A0AAU9DVM5</accession>
<evidence type="ECO:0000313" key="1">
    <source>
        <dbReference type="EMBL" id="BDU50266.1"/>
    </source>
</evidence>
<evidence type="ECO:0000313" key="2">
    <source>
        <dbReference type="Proteomes" id="UP001321582"/>
    </source>
</evidence>
<gene>
    <name evidence="1" type="ORF">HLVA_08350</name>
</gene>
<protein>
    <recommendedName>
        <fullName evidence="3">Alpha/beta hydrolase</fullName>
    </recommendedName>
</protein>
<evidence type="ECO:0008006" key="3">
    <source>
        <dbReference type="Google" id="ProtNLM"/>
    </source>
</evidence>
<dbReference type="Gene3D" id="3.40.50.1820">
    <property type="entry name" value="alpha/beta hydrolase"/>
    <property type="match status" value="1"/>
</dbReference>
<dbReference type="Proteomes" id="UP001321582">
    <property type="component" value="Chromosome"/>
</dbReference>
<dbReference type="InterPro" id="IPR029058">
    <property type="entry name" value="AB_hydrolase_fold"/>
</dbReference>
<keyword evidence="2" id="KW-1185">Reference proteome</keyword>
<dbReference type="AlphaFoldDB" id="A0AAU9DVM5"/>
<sequence>MKELNIIFPGWGSVKEFYLDNLKLKGKIIVIQDYDLEKIWKNLENTIKSYDIINIIGWSLGSLIALKLLLGKEEKEEEKKEIKKDIKNKINRLILFAPTLKFTETTPKVIVKRMKKNLLRNKEKTLKEFIKLNFYSENNFLEYWEKYKERIINLDTEYLLEGLDILENWDLNYIGINYEILLTIFLGIEDSIIINNNSNKVIEKFKKVKVHKLSNCGHNIIFEKKDEIIKILGVMYD</sequence>
<dbReference type="SUPFAM" id="SSF53474">
    <property type="entry name" value="alpha/beta-Hydrolases"/>
    <property type="match status" value="1"/>
</dbReference>
<dbReference type="KEGG" id="haby:HLVA_08350"/>